<keyword evidence="3" id="KW-1185">Reference proteome</keyword>
<evidence type="ECO:0000313" key="3">
    <source>
        <dbReference type="Proteomes" id="UP001341840"/>
    </source>
</evidence>
<organism evidence="2 3">
    <name type="scientific">Stylosanthes scabra</name>
    <dbReference type="NCBI Taxonomy" id="79078"/>
    <lineage>
        <taxon>Eukaryota</taxon>
        <taxon>Viridiplantae</taxon>
        <taxon>Streptophyta</taxon>
        <taxon>Embryophyta</taxon>
        <taxon>Tracheophyta</taxon>
        <taxon>Spermatophyta</taxon>
        <taxon>Magnoliopsida</taxon>
        <taxon>eudicotyledons</taxon>
        <taxon>Gunneridae</taxon>
        <taxon>Pentapetalae</taxon>
        <taxon>rosids</taxon>
        <taxon>fabids</taxon>
        <taxon>Fabales</taxon>
        <taxon>Fabaceae</taxon>
        <taxon>Papilionoideae</taxon>
        <taxon>50 kb inversion clade</taxon>
        <taxon>dalbergioids sensu lato</taxon>
        <taxon>Dalbergieae</taxon>
        <taxon>Pterocarpus clade</taxon>
        <taxon>Stylosanthes</taxon>
    </lineage>
</organism>
<dbReference type="Proteomes" id="UP001341840">
    <property type="component" value="Unassembled WGS sequence"/>
</dbReference>
<evidence type="ECO:0000256" key="1">
    <source>
        <dbReference type="SAM" id="MobiDB-lite"/>
    </source>
</evidence>
<accession>A0ABU6W7G8</accession>
<sequence>MPNGVLREGPDGMEFHSLDPVVFMMWPAETLSDMQKTFLRNMRLSERTPVIRMTYRFLAALPDKSCRYRILDTRTAMPGVGPSNSKPEVQAPMTADPIDVVPPDEHTEETESDGDDPADSDGGSSGSCVDAFVGITPVSTRFLVLAPLPVPDLSTVDS</sequence>
<gene>
    <name evidence="2" type="ORF">PIB30_017846</name>
</gene>
<proteinExistence type="predicted"/>
<protein>
    <submittedName>
        <fullName evidence="2">Uncharacterized protein</fullName>
    </submittedName>
</protein>
<name>A0ABU6W7G8_9FABA</name>
<dbReference type="EMBL" id="JASCZI010181295">
    <property type="protein sequence ID" value="MED6181274.1"/>
    <property type="molecule type" value="Genomic_DNA"/>
</dbReference>
<feature type="compositionally biased region" description="Acidic residues" evidence="1">
    <location>
        <begin position="106"/>
        <end position="119"/>
    </location>
</feature>
<comment type="caution">
    <text evidence="2">The sequence shown here is derived from an EMBL/GenBank/DDBJ whole genome shotgun (WGS) entry which is preliminary data.</text>
</comment>
<feature type="region of interest" description="Disordered" evidence="1">
    <location>
        <begin position="75"/>
        <end position="130"/>
    </location>
</feature>
<reference evidence="2 3" key="1">
    <citation type="journal article" date="2023" name="Plants (Basel)">
        <title>Bridging the Gap: Combining Genomics and Transcriptomics Approaches to Understand Stylosanthes scabra, an Orphan Legume from the Brazilian Caatinga.</title>
        <authorList>
            <person name="Ferreira-Neto J.R.C."/>
            <person name="da Silva M.D."/>
            <person name="Binneck E."/>
            <person name="de Melo N.F."/>
            <person name="da Silva R.H."/>
            <person name="de Melo A.L.T.M."/>
            <person name="Pandolfi V."/>
            <person name="Bustamante F.O."/>
            <person name="Brasileiro-Vidal A.C."/>
            <person name="Benko-Iseppon A.M."/>
        </authorList>
    </citation>
    <scope>NUCLEOTIDE SEQUENCE [LARGE SCALE GENOMIC DNA]</scope>
    <source>
        <tissue evidence="2">Leaves</tissue>
    </source>
</reference>
<evidence type="ECO:0000313" key="2">
    <source>
        <dbReference type="EMBL" id="MED6181274.1"/>
    </source>
</evidence>